<accession>A0A246J7N4</accession>
<dbReference type="SUPFAM" id="SSF53850">
    <property type="entry name" value="Periplasmic binding protein-like II"/>
    <property type="match status" value="1"/>
</dbReference>
<reference evidence="1 2" key="1">
    <citation type="journal article" date="2008" name="Int. J. Syst. Evol. Microbiol.">
        <title>Description of Roseateles aquatilis sp. nov. and Roseateles terrae sp. nov., in the class Betaproteobacteria, and emended description of the genus Roseateles.</title>
        <authorList>
            <person name="Gomila M."/>
            <person name="Bowien B."/>
            <person name="Falsen E."/>
            <person name="Moore E.R."/>
            <person name="Lalucat J."/>
        </authorList>
    </citation>
    <scope>NUCLEOTIDE SEQUENCE [LARGE SCALE GENOMIC DNA]</scope>
    <source>
        <strain evidence="1 2">CCUG 48205</strain>
    </source>
</reference>
<organism evidence="1 2">
    <name type="scientific">Roseateles aquatilis</name>
    <dbReference type="NCBI Taxonomy" id="431061"/>
    <lineage>
        <taxon>Bacteria</taxon>
        <taxon>Pseudomonadati</taxon>
        <taxon>Pseudomonadota</taxon>
        <taxon>Betaproteobacteria</taxon>
        <taxon>Burkholderiales</taxon>
        <taxon>Sphaerotilaceae</taxon>
        <taxon>Roseateles</taxon>
    </lineage>
</organism>
<dbReference type="Proteomes" id="UP000197468">
    <property type="component" value="Unassembled WGS sequence"/>
</dbReference>
<dbReference type="NCBIfam" id="TIGR02285">
    <property type="entry name" value="TIGR02285 family protein"/>
    <property type="match status" value="1"/>
</dbReference>
<protein>
    <recommendedName>
        <fullName evidence="3">Solute-binding protein family 3/N-terminal domain-containing protein</fullName>
    </recommendedName>
</protein>
<evidence type="ECO:0000313" key="2">
    <source>
        <dbReference type="Proteomes" id="UP000197468"/>
    </source>
</evidence>
<comment type="caution">
    <text evidence="1">The sequence shown here is derived from an EMBL/GenBank/DDBJ whole genome shotgun (WGS) entry which is preliminary data.</text>
</comment>
<evidence type="ECO:0008006" key="3">
    <source>
        <dbReference type="Google" id="ProtNLM"/>
    </source>
</evidence>
<name>A0A246J7N4_9BURK</name>
<dbReference type="EMBL" id="NIOF01000007">
    <property type="protein sequence ID" value="OWQ88548.1"/>
    <property type="molecule type" value="Genomic_DNA"/>
</dbReference>
<gene>
    <name evidence="1" type="ORF">CDN99_17005</name>
</gene>
<proteinExistence type="predicted"/>
<dbReference type="AlphaFoldDB" id="A0A246J7N4"/>
<dbReference type="InterPro" id="IPR011972">
    <property type="entry name" value="CHP02285"/>
</dbReference>
<keyword evidence="2" id="KW-1185">Reference proteome</keyword>
<evidence type="ECO:0000313" key="1">
    <source>
        <dbReference type="EMBL" id="OWQ88548.1"/>
    </source>
</evidence>
<sequence>MGLAVAAALGGGVAPSFAQPQPQAPIQGGPLPLLRWWILDMPPHFSYRDGKAPQRAEDLGQGEVDGFMRLLVDRMPQFRHEFVELSLPRFEAQVRQGETLCSVLHVRTPERTQWLYFTPLHPALLARQIHVVVRREDLPRFEFNGQSVALADLLRRTDLVGLVPRDRSFGPRIDKLLAADPERAPRSVVAGRSANLLGMLKARRMDYTLDYPATVDEYSAQHPGSPALARLPIAEGRSTMVATGSCSRTPDGRRAIEAMDQAVRKLAADPQREAWFKAWRGLAGIDADDLPRLNRYLDERARGAAQIE</sequence>